<proteinExistence type="predicted"/>
<dbReference type="InParanoid" id="A0A3R7FVC9"/>
<reference evidence="1 2" key="1">
    <citation type="journal article" date="2018" name="Biotechnol. Adv.">
        <title>Improved genomic resources and new bioinformatic workflow for the carcinogenic parasite Clonorchis sinensis: Biotechnological implications.</title>
        <authorList>
            <person name="Wang D."/>
            <person name="Korhonen P.K."/>
            <person name="Gasser R.B."/>
            <person name="Young N.D."/>
        </authorList>
    </citation>
    <scope>NUCLEOTIDE SEQUENCE [LARGE SCALE GENOMIC DNA]</scope>
    <source>
        <strain evidence="1">Cs-k2</strain>
    </source>
</reference>
<organism evidence="1 2">
    <name type="scientific">Clonorchis sinensis</name>
    <name type="common">Chinese liver fluke</name>
    <dbReference type="NCBI Taxonomy" id="79923"/>
    <lineage>
        <taxon>Eukaryota</taxon>
        <taxon>Metazoa</taxon>
        <taxon>Spiralia</taxon>
        <taxon>Lophotrochozoa</taxon>
        <taxon>Platyhelminthes</taxon>
        <taxon>Trematoda</taxon>
        <taxon>Digenea</taxon>
        <taxon>Opisthorchiida</taxon>
        <taxon>Opisthorchiata</taxon>
        <taxon>Opisthorchiidae</taxon>
        <taxon>Clonorchis</taxon>
    </lineage>
</organism>
<dbReference type="EMBL" id="NIRI02000056">
    <property type="protein sequence ID" value="KAG5446649.1"/>
    <property type="molecule type" value="Genomic_DNA"/>
</dbReference>
<dbReference type="Proteomes" id="UP000286415">
    <property type="component" value="Unassembled WGS sequence"/>
</dbReference>
<protein>
    <submittedName>
        <fullName evidence="1">Uncharacterized protein</fullName>
    </submittedName>
</protein>
<gene>
    <name evidence="1" type="ORF">CSKR_108306</name>
</gene>
<evidence type="ECO:0000313" key="2">
    <source>
        <dbReference type="Proteomes" id="UP000286415"/>
    </source>
</evidence>
<dbReference type="AlphaFoldDB" id="A0A3R7FVC9"/>
<accession>A0A3R7FVC9</accession>
<comment type="caution">
    <text evidence="1">The sequence shown here is derived from an EMBL/GenBank/DDBJ whole genome shotgun (WGS) entry which is preliminary data.</text>
</comment>
<name>A0A3R7FVC9_CLOSI</name>
<keyword evidence="2" id="KW-1185">Reference proteome</keyword>
<sequence>MTSVFNIDASLSYNHDLLESLIVKKRIKMDGEGTYCCLTTIIPRCLHLQTLIQAIWIETDNKIATRYRSVQIERGPKAIMALLKLPWFYCLQIPALSSGAAFNGIDERRGPGQSRVTIDITLTLALRAVICVTVIIGSLVRSQRSLILVHTSASSLLCNTSAWADPTPPPDGRSLQTGRVCNTLLIRLLKILRQPATGFSLLGAHQTYLLDPTVNSVNLSPDFLSDALPKYLAAWMYELTTCPAVINPFSRLANVSSLYAKTPSVRLTTGWGSSNRRSPRVSINLMFYLNPNWTDLDKYIHLQINLVLRETHLEPG</sequence>
<evidence type="ECO:0000313" key="1">
    <source>
        <dbReference type="EMBL" id="KAG5446649.1"/>
    </source>
</evidence>
<reference evidence="1 2" key="2">
    <citation type="journal article" date="2021" name="Genomics">
        <title>High-quality reference genome for Clonorchis sinensis.</title>
        <authorList>
            <person name="Young N.D."/>
            <person name="Stroehlein A.J."/>
            <person name="Kinkar L."/>
            <person name="Wang T."/>
            <person name="Sohn W.M."/>
            <person name="Chang B.C.H."/>
            <person name="Kaur P."/>
            <person name="Weisz D."/>
            <person name="Dudchenko O."/>
            <person name="Aiden E.L."/>
            <person name="Korhonen P.K."/>
            <person name="Gasser R.B."/>
        </authorList>
    </citation>
    <scope>NUCLEOTIDE SEQUENCE [LARGE SCALE GENOMIC DNA]</scope>
    <source>
        <strain evidence="1">Cs-k2</strain>
    </source>
</reference>